<dbReference type="InParanoid" id="G4Z3N2"/>
<dbReference type="RefSeq" id="XP_009522818.1">
    <property type="nucleotide sequence ID" value="XM_009524523.1"/>
</dbReference>
<dbReference type="KEGG" id="psoj:PHYSODRAFT_457916"/>
<sequence>PYGSDIASIFSRNWRTVIFHLGISHLFAATKSPNVVYLKEEAQSFPTKQSSHHSDYLVLRYAPSKFGGAFHLASTLA</sequence>
<dbReference type="AlphaFoldDB" id="G4Z3N2"/>
<dbReference type="EMBL" id="JH159153">
    <property type="protein sequence ID" value="EGZ20101.1"/>
    <property type="molecule type" value="Genomic_DNA"/>
</dbReference>
<organism evidence="1 2">
    <name type="scientific">Phytophthora sojae (strain P6497)</name>
    <name type="common">Soybean stem and root rot agent</name>
    <name type="synonym">Phytophthora megasperma f. sp. glycines</name>
    <dbReference type="NCBI Taxonomy" id="1094619"/>
    <lineage>
        <taxon>Eukaryota</taxon>
        <taxon>Sar</taxon>
        <taxon>Stramenopiles</taxon>
        <taxon>Oomycota</taxon>
        <taxon>Peronosporomycetes</taxon>
        <taxon>Peronosporales</taxon>
        <taxon>Peronosporaceae</taxon>
        <taxon>Phytophthora</taxon>
    </lineage>
</organism>
<evidence type="ECO:0000313" key="2">
    <source>
        <dbReference type="Proteomes" id="UP000002640"/>
    </source>
</evidence>
<evidence type="ECO:0000313" key="1">
    <source>
        <dbReference type="EMBL" id="EGZ20101.1"/>
    </source>
</evidence>
<gene>
    <name evidence="1" type="ORF">PHYSODRAFT_457916</name>
</gene>
<feature type="non-terminal residue" evidence="1">
    <location>
        <position position="1"/>
    </location>
</feature>
<reference evidence="1 2" key="1">
    <citation type="journal article" date="2006" name="Science">
        <title>Phytophthora genome sequences uncover evolutionary origins and mechanisms of pathogenesis.</title>
        <authorList>
            <person name="Tyler B.M."/>
            <person name="Tripathy S."/>
            <person name="Zhang X."/>
            <person name="Dehal P."/>
            <person name="Jiang R.H."/>
            <person name="Aerts A."/>
            <person name="Arredondo F.D."/>
            <person name="Baxter L."/>
            <person name="Bensasson D."/>
            <person name="Beynon J.L."/>
            <person name="Chapman J."/>
            <person name="Damasceno C.M."/>
            <person name="Dorrance A.E."/>
            <person name="Dou D."/>
            <person name="Dickerman A.W."/>
            <person name="Dubchak I.L."/>
            <person name="Garbelotto M."/>
            <person name="Gijzen M."/>
            <person name="Gordon S.G."/>
            <person name="Govers F."/>
            <person name="Grunwald N.J."/>
            <person name="Huang W."/>
            <person name="Ivors K.L."/>
            <person name="Jones R.W."/>
            <person name="Kamoun S."/>
            <person name="Krampis K."/>
            <person name="Lamour K.H."/>
            <person name="Lee M.K."/>
            <person name="McDonald W.H."/>
            <person name="Medina M."/>
            <person name="Meijer H.J."/>
            <person name="Nordberg E.K."/>
            <person name="Maclean D.J."/>
            <person name="Ospina-Giraldo M.D."/>
            <person name="Morris P.F."/>
            <person name="Phuntumart V."/>
            <person name="Putnam N.H."/>
            <person name="Rash S."/>
            <person name="Rose J.K."/>
            <person name="Sakihama Y."/>
            <person name="Salamov A.A."/>
            <person name="Savidor A."/>
            <person name="Scheuring C.F."/>
            <person name="Smith B.M."/>
            <person name="Sobral B.W."/>
            <person name="Terry A."/>
            <person name="Torto-Alalibo T.A."/>
            <person name="Win J."/>
            <person name="Xu Z."/>
            <person name="Zhang H."/>
            <person name="Grigoriev I.V."/>
            <person name="Rokhsar D.S."/>
            <person name="Boore J.L."/>
        </authorList>
    </citation>
    <scope>NUCLEOTIDE SEQUENCE [LARGE SCALE GENOMIC DNA]</scope>
    <source>
        <strain evidence="1 2">P6497</strain>
    </source>
</reference>
<feature type="non-terminal residue" evidence="1">
    <location>
        <position position="77"/>
    </location>
</feature>
<accession>G4Z3N2</accession>
<dbReference type="GeneID" id="20653141"/>
<protein>
    <submittedName>
        <fullName evidence="1">Uncharacterized protein</fullName>
    </submittedName>
</protein>
<dbReference type="Proteomes" id="UP000002640">
    <property type="component" value="Unassembled WGS sequence"/>
</dbReference>
<name>G4Z3N2_PHYSP</name>
<proteinExistence type="predicted"/>
<keyword evidence="2" id="KW-1185">Reference proteome</keyword>